<sequence>MSWKAGLSRHLPALRFFACPKSPSSKGVMTWYVENYEELKLLNPEMPLLMRTTDNAMPAVTTQLDWTTQHLLGFMVQENKFRDANGTISQARVEAAQNYMKFPWEKLLVERFSIPGFDPEKPFLDEEKPGWRDDPEVQSKLATYFSLKDSSEELEATFTSGPDKEFERAKNALLMCQRVDLWCAGPKEVEAAVVHLYKLGKALQEREVDFPVFITEFIPGADDLQY</sequence>
<organism evidence="1 2">
    <name type="scientific">Seminavis robusta</name>
    <dbReference type="NCBI Taxonomy" id="568900"/>
    <lineage>
        <taxon>Eukaryota</taxon>
        <taxon>Sar</taxon>
        <taxon>Stramenopiles</taxon>
        <taxon>Ochrophyta</taxon>
        <taxon>Bacillariophyta</taxon>
        <taxon>Bacillariophyceae</taxon>
        <taxon>Bacillariophycidae</taxon>
        <taxon>Naviculales</taxon>
        <taxon>Naviculaceae</taxon>
        <taxon>Seminavis</taxon>
    </lineage>
</organism>
<evidence type="ECO:0000313" key="1">
    <source>
        <dbReference type="EMBL" id="CAB9527324.1"/>
    </source>
</evidence>
<dbReference type="Gene3D" id="3.40.30.10">
    <property type="entry name" value="Glutaredoxin"/>
    <property type="match status" value="1"/>
</dbReference>
<dbReference type="Proteomes" id="UP001153069">
    <property type="component" value="Unassembled WGS sequence"/>
</dbReference>
<evidence type="ECO:0000313" key="2">
    <source>
        <dbReference type="Proteomes" id="UP001153069"/>
    </source>
</evidence>
<dbReference type="PANTHER" id="PTHR12878">
    <property type="entry name" value="NADH-UBIQUINONE OXIDOREDUCTASE B8 SUBUNIT"/>
    <property type="match status" value="1"/>
</dbReference>
<accession>A0A9N8EYF8</accession>
<dbReference type="InterPro" id="IPR036249">
    <property type="entry name" value="Thioredoxin-like_sf"/>
</dbReference>
<comment type="caution">
    <text evidence="1">The sequence shown here is derived from an EMBL/GenBank/DDBJ whole genome shotgun (WGS) entry which is preliminary data.</text>
</comment>
<proteinExistence type="predicted"/>
<dbReference type="SUPFAM" id="SSF52833">
    <property type="entry name" value="Thioredoxin-like"/>
    <property type="match status" value="1"/>
</dbReference>
<keyword evidence="2" id="KW-1185">Reference proteome</keyword>
<dbReference type="OrthoDB" id="10250268at2759"/>
<name>A0A9N8EYF8_9STRA</name>
<protein>
    <submittedName>
        <fullName evidence="1">Accessory subunit of the mitochondrial membrane respiratory chain NADH dehydrogenase (Complex I)</fullName>
    </submittedName>
</protein>
<dbReference type="InterPro" id="IPR016464">
    <property type="entry name" value="NADH_Ub_cplx-1_asu_su-2"/>
</dbReference>
<dbReference type="EMBL" id="CAICTM010001975">
    <property type="protein sequence ID" value="CAB9527324.1"/>
    <property type="molecule type" value="Genomic_DNA"/>
</dbReference>
<reference evidence="1" key="1">
    <citation type="submission" date="2020-06" db="EMBL/GenBank/DDBJ databases">
        <authorList>
            <consortium name="Plant Systems Biology data submission"/>
        </authorList>
    </citation>
    <scope>NUCLEOTIDE SEQUENCE</scope>
    <source>
        <strain evidence="1">D6</strain>
    </source>
</reference>
<gene>
    <name evidence="1" type="ORF">SEMRO_1977_G308940.1</name>
</gene>
<dbReference type="PANTHER" id="PTHR12878:SF0">
    <property type="entry name" value="NADH DEHYDROGENASE [UBIQUINONE] 1 ALPHA SUBCOMPLEX SUBUNIT 2"/>
    <property type="match status" value="1"/>
</dbReference>
<dbReference type="AlphaFoldDB" id="A0A9N8EYF8"/>